<evidence type="ECO:0000256" key="1">
    <source>
        <dbReference type="SAM" id="Phobius"/>
    </source>
</evidence>
<gene>
    <name evidence="2" type="ORF">FA10DRAFT_269090</name>
</gene>
<dbReference type="PANTHER" id="PTHR31595:SF57">
    <property type="entry name" value="OS04G0481900 PROTEIN"/>
    <property type="match status" value="1"/>
</dbReference>
<dbReference type="GO" id="GO:0006629">
    <property type="term" value="P:lipid metabolic process"/>
    <property type="evidence" value="ECO:0007669"/>
    <property type="project" value="InterPro"/>
</dbReference>
<dbReference type="InterPro" id="IPR044851">
    <property type="entry name" value="Wax_synthase"/>
</dbReference>
<feature type="transmembrane region" description="Helical" evidence="1">
    <location>
        <begin position="21"/>
        <end position="43"/>
    </location>
</feature>
<dbReference type="Proteomes" id="UP000245768">
    <property type="component" value="Unassembled WGS sequence"/>
</dbReference>
<accession>A0A316YEG4</accession>
<dbReference type="GO" id="GO:0008374">
    <property type="term" value="F:O-acyltransferase activity"/>
    <property type="evidence" value="ECO:0007669"/>
    <property type="project" value="InterPro"/>
</dbReference>
<evidence type="ECO:0008006" key="4">
    <source>
        <dbReference type="Google" id="ProtNLM"/>
    </source>
</evidence>
<keyword evidence="1" id="KW-1133">Transmembrane helix</keyword>
<keyword evidence="1" id="KW-0472">Membrane</keyword>
<sequence length="139" mass="15415">MFRRSFLFYGYRPVSALSRALGLGRTFEAALATLAVFFLSGMLHEVGQEGMAHGRLGHLDAGRYGFGANNFAATRFFLLQGVGCILESLWDRAEAQTGPLVKGARKRAVLGWLWTFGYLTATSTIMTDVSFRRTLLQQQ</sequence>
<proteinExistence type="predicted"/>
<reference evidence="2 3" key="1">
    <citation type="journal article" date="2018" name="Mol. Biol. Evol.">
        <title>Broad Genomic Sampling Reveals a Smut Pathogenic Ancestry of the Fungal Clade Ustilaginomycotina.</title>
        <authorList>
            <person name="Kijpornyongpan T."/>
            <person name="Mondo S.J."/>
            <person name="Barry K."/>
            <person name="Sandor L."/>
            <person name="Lee J."/>
            <person name="Lipzen A."/>
            <person name="Pangilinan J."/>
            <person name="LaButti K."/>
            <person name="Hainaut M."/>
            <person name="Henrissat B."/>
            <person name="Grigoriev I.V."/>
            <person name="Spatafora J.W."/>
            <person name="Aime M.C."/>
        </authorList>
    </citation>
    <scope>NUCLEOTIDE SEQUENCE [LARGE SCALE GENOMIC DNA]</scope>
    <source>
        <strain evidence="2 3">MCA 4198</strain>
    </source>
</reference>
<name>A0A316YEG4_9BASI</name>
<dbReference type="PANTHER" id="PTHR31595">
    <property type="entry name" value="LONG-CHAIN-ALCOHOL O-FATTY-ACYLTRANSFERASE 3-RELATED"/>
    <property type="match status" value="1"/>
</dbReference>
<dbReference type="GeneID" id="37044526"/>
<dbReference type="STRING" id="215250.A0A316YEG4"/>
<feature type="transmembrane region" description="Helical" evidence="1">
    <location>
        <begin position="109"/>
        <end position="131"/>
    </location>
</feature>
<dbReference type="OrthoDB" id="1077582at2759"/>
<organism evidence="2 3">
    <name type="scientific">Acaromyces ingoldii</name>
    <dbReference type="NCBI Taxonomy" id="215250"/>
    <lineage>
        <taxon>Eukaryota</taxon>
        <taxon>Fungi</taxon>
        <taxon>Dikarya</taxon>
        <taxon>Basidiomycota</taxon>
        <taxon>Ustilaginomycotina</taxon>
        <taxon>Exobasidiomycetes</taxon>
        <taxon>Exobasidiales</taxon>
        <taxon>Cryptobasidiaceae</taxon>
        <taxon>Acaromyces</taxon>
    </lineage>
</organism>
<keyword evidence="3" id="KW-1185">Reference proteome</keyword>
<dbReference type="InParanoid" id="A0A316YEG4"/>
<evidence type="ECO:0000313" key="3">
    <source>
        <dbReference type="Proteomes" id="UP000245768"/>
    </source>
</evidence>
<keyword evidence="1" id="KW-0812">Transmembrane</keyword>
<protein>
    <recommendedName>
        <fullName evidence="4">Wax synthase domain-containing protein</fullName>
    </recommendedName>
</protein>
<dbReference type="RefSeq" id="XP_025375005.1">
    <property type="nucleotide sequence ID" value="XM_025522610.1"/>
</dbReference>
<evidence type="ECO:0000313" key="2">
    <source>
        <dbReference type="EMBL" id="PWN87807.1"/>
    </source>
</evidence>
<dbReference type="AlphaFoldDB" id="A0A316YEG4"/>
<dbReference type="EMBL" id="KZ819639">
    <property type="protein sequence ID" value="PWN87807.1"/>
    <property type="molecule type" value="Genomic_DNA"/>
</dbReference>
<feature type="non-terminal residue" evidence="2">
    <location>
        <position position="1"/>
    </location>
</feature>